<dbReference type="VEuPathDB" id="FungiDB:PPTG_21721"/>
<gene>
    <name evidence="1" type="ORF">L916_18887</name>
</gene>
<accession>W2I034</accession>
<dbReference type="EMBL" id="KI675905">
    <property type="protein sequence ID" value="ETL27574.1"/>
    <property type="molecule type" value="Genomic_DNA"/>
</dbReference>
<evidence type="ECO:0000313" key="1">
    <source>
        <dbReference type="EMBL" id="ETL27574.1"/>
    </source>
</evidence>
<name>W2I034_PHYNI</name>
<organism evidence="1">
    <name type="scientific">Phytophthora nicotianae</name>
    <name type="common">Potato buckeye rot agent</name>
    <name type="synonym">Phytophthora parasitica</name>
    <dbReference type="NCBI Taxonomy" id="4792"/>
    <lineage>
        <taxon>Eukaryota</taxon>
        <taxon>Sar</taxon>
        <taxon>Stramenopiles</taxon>
        <taxon>Oomycota</taxon>
        <taxon>Peronosporomycetes</taxon>
        <taxon>Peronosporales</taxon>
        <taxon>Peronosporaceae</taxon>
        <taxon>Phytophthora</taxon>
    </lineage>
</organism>
<dbReference type="AlphaFoldDB" id="W2I034"/>
<reference evidence="1" key="1">
    <citation type="submission" date="2013-11" db="EMBL/GenBank/DDBJ databases">
        <title>The Genome Sequence of Phytophthora parasitica CJ05E6.</title>
        <authorList>
            <consortium name="The Broad Institute Genomics Platform"/>
            <person name="Russ C."/>
            <person name="Tyler B."/>
            <person name="Panabieres F."/>
            <person name="Shan W."/>
            <person name="Tripathy S."/>
            <person name="Grunwald N."/>
            <person name="Machado M."/>
            <person name="Johnson C.S."/>
            <person name="Arredondo F."/>
            <person name="Hong C."/>
            <person name="Coffey M."/>
            <person name="Young S.K."/>
            <person name="Zeng Q."/>
            <person name="Gargeya S."/>
            <person name="Fitzgerald M."/>
            <person name="Abouelleil A."/>
            <person name="Alvarado L."/>
            <person name="Chapman S.B."/>
            <person name="Gainer-Dewar J."/>
            <person name="Goldberg J."/>
            <person name="Griggs A."/>
            <person name="Gujja S."/>
            <person name="Hansen M."/>
            <person name="Howarth C."/>
            <person name="Imamovic A."/>
            <person name="Ireland A."/>
            <person name="Larimer J."/>
            <person name="McCowan C."/>
            <person name="Murphy C."/>
            <person name="Pearson M."/>
            <person name="Poon T.W."/>
            <person name="Priest M."/>
            <person name="Roberts A."/>
            <person name="Saif S."/>
            <person name="Shea T."/>
            <person name="Sykes S."/>
            <person name="Wortman J."/>
            <person name="Nusbaum C."/>
            <person name="Birren B."/>
        </authorList>
    </citation>
    <scope>NUCLEOTIDE SEQUENCE [LARGE SCALE GENOMIC DNA]</scope>
    <source>
        <strain evidence="1">CJ05E6</strain>
    </source>
</reference>
<sequence>MFAPASASSTEIELSPAQVPEASSLVMKNMKELEVDTFMAKYDETINAATANAGTCGWLPTEWLSLFQGLNGNEHANSHGLTKLDMAFVVHDAVHQERFGADCVSWGRTCDVLSEHRLVPLKRKVAKTYYHVDRQESVGFSTYFICPGMIAGL</sequence>
<proteinExistence type="predicted"/>
<protein>
    <submittedName>
        <fullName evidence="1">Uncharacterized protein</fullName>
    </submittedName>
</protein>
<dbReference type="Proteomes" id="UP000053864">
    <property type="component" value="Unassembled WGS sequence"/>
</dbReference>